<dbReference type="SUPFAM" id="SSF50621">
    <property type="entry name" value="Alanine racemase C-terminal domain-like"/>
    <property type="match status" value="1"/>
</dbReference>
<protein>
    <recommendedName>
        <fullName evidence="11">Polyamine aminopropyltransferase</fullName>
    </recommendedName>
    <alternativeName>
        <fullName evidence="11">Putrescine aminopropyltransferase</fullName>
        <shortName evidence="11">PAPT</shortName>
    </alternativeName>
    <alternativeName>
        <fullName evidence="11">Spermidine synthase</fullName>
        <shortName evidence="11">SPDS</shortName>
        <shortName evidence="11">SPDSY</shortName>
        <ecNumber evidence="11">2.5.1.16</ecNumber>
    </alternativeName>
</protein>
<evidence type="ECO:0000256" key="2">
    <source>
        <dbReference type="ARBA" id="ARBA00007867"/>
    </source>
</evidence>
<feature type="active site" description="Proton donor" evidence="12">
    <location>
        <position position="306"/>
    </location>
</feature>
<accession>A0A1A3P901</accession>
<feature type="binding site" evidence="11">
    <location>
        <position position="445"/>
    </location>
    <ligand>
        <name>spermidine</name>
        <dbReference type="ChEBI" id="CHEBI:57834"/>
    </ligand>
</feature>
<evidence type="ECO:0000256" key="6">
    <source>
        <dbReference type="ARBA" id="ARBA00022898"/>
    </source>
</evidence>
<reference evidence="15 16" key="1">
    <citation type="submission" date="2016-06" db="EMBL/GenBank/DDBJ databases">
        <authorList>
            <person name="Kjaerup R.B."/>
            <person name="Dalgaard T.S."/>
            <person name="Juul-Madsen H.R."/>
        </authorList>
    </citation>
    <scope>NUCLEOTIDE SEQUENCE [LARGE SCALE GENOMIC DNA]</scope>
    <source>
        <strain evidence="15 16">1165133.8</strain>
    </source>
</reference>
<dbReference type="InterPro" id="IPR029066">
    <property type="entry name" value="PLP-binding_barrel"/>
</dbReference>
<dbReference type="PROSITE" id="PS00878">
    <property type="entry name" value="ODR_DC_2_1"/>
    <property type="match status" value="1"/>
</dbReference>
<dbReference type="Gene3D" id="3.40.50.150">
    <property type="entry name" value="Vaccinia Virus protein VP39"/>
    <property type="match status" value="1"/>
</dbReference>
<feature type="active site" description="Proton acceptor" evidence="11 13">
    <location>
        <position position="520"/>
    </location>
</feature>
<dbReference type="InterPro" id="IPR022657">
    <property type="entry name" value="De-COase2_CS"/>
</dbReference>
<evidence type="ECO:0000313" key="15">
    <source>
        <dbReference type="EMBL" id="OBK30155.1"/>
    </source>
</evidence>
<feature type="modified residue" description="N6-(pyridoxal phosphate)lysine" evidence="12">
    <location>
        <position position="35"/>
    </location>
</feature>
<dbReference type="GO" id="GO:0005737">
    <property type="term" value="C:cytoplasm"/>
    <property type="evidence" value="ECO:0007669"/>
    <property type="project" value="TreeGrafter"/>
</dbReference>
<evidence type="ECO:0000256" key="10">
    <source>
        <dbReference type="ARBA" id="ARBA00049127"/>
    </source>
</evidence>
<dbReference type="InterPro" id="IPR000183">
    <property type="entry name" value="Orn/DAP/Arg_de-COase"/>
</dbReference>
<name>A0A1A3P901_MYCAS</name>
<dbReference type="GO" id="GO:0004766">
    <property type="term" value="F:spermidine synthase activity"/>
    <property type="evidence" value="ECO:0007669"/>
    <property type="project" value="UniProtKB-UniRule"/>
</dbReference>
<dbReference type="PROSITE" id="PS00879">
    <property type="entry name" value="ODR_DC_2_2"/>
    <property type="match status" value="1"/>
</dbReference>
<keyword evidence="11" id="KW-0745">Spermidine biosynthesis</keyword>
<evidence type="ECO:0000256" key="12">
    <source>
        <dbReference type="PIRSR" id="PIRSR600183-50"/>
    </source>
</evidence>
<sequence length="637" mass="68850">MPETPYLRIDLDRVRQNFRSLRSALPDAQIRYAVKANPAQPILGLLASEGAAFDVASLGEVQACLRAGIDGTQLAFGNTIKKPAAIAAAYAHGVRSFAFDTEAELIALAERAPGSSVECRIAPPVPPSVTPFGHKFGCAPQEAAGLVHRARSLGLVSDTLCFHVGSQQLDPSAWDLGIRAAATIFGSMVGLTTINIGGGLPLPYAGDAPAAEVVFDTVMSALSRYFGSDTPALVVEPGRLIVGSAGTIGCEVVSVRTGTDCRRWVYLDIGRYGGLAETENEYIRYRLRTGRDGDPVAEAVVAGPTCDGDDVLYQSYPLPVTLQPGDSVEISDAGAYTASYASVDFNGFAPLPTYFTPAVGESRIIVEPLAPGLTRHWMLSEVLCDVRTEYQQLVIGRTEQGIALFSDGERQSTEFSQLVYHEALLVPALLLAARIERVLVIGSGEGVVSQLAVAAGARHVDHVDIDRDAVRLCAMHLPYGYSTDELLRAEQGLGPVTVHYQDGWDFVDRCSEPYDIVVIDLPDERVESAQHNRLYGSRFLARCRDIGRVVVDQAGCPTLWRNDTLRASWRRFHETFDTVVYFGSDEHEWAFLCGLSDHVADPVALMSDRLSTLPYRPRTIDAATLVAGTVPPKTLRG</sequence>
<dbReference type="InterPro" id="IPR001045">
    <property type="entry name" value="Spermi_synthase"/>
</dbReference>
<comment type="caution">
    <text evidence="11">Lacks conserved residue(s) required for the propagation of feature annotation.</text>
</comment>
<dbReference type="GO" id="GO:0004586">
    <property type="term" value="F:ornithine decarboxylase activity"/>
    <property type="evidence" value="ECO:0007669"/>
    <property type="project" value="UniProtKB-EC"/>
</dbReference>
<comment type="pathway">
    <text evidence="9">Amine and polyamine biosynthesis; putrescine biosynthesis via L-ornithine pathway; putrescine from L-ornithine: step 1/1.</text>
</comment>
<dbReference type="PANTHER" id="PTHR11482:SF6">
    <property type="entry name" value="ORNITHINE DECARBOXYLASE 1-RELATED"/>
    <property type="match status" value="1"/>
</dbReference>
<comment type="pathway">
    <text evidence="11">Amine and polyamine biosynthesis; spermidine biosynthesis; spermidine from putrescine: step 1/1.</text>
</comment>
<dbReference type="InterPro" id="IPR030374">
    <property type="entry name" value="PABS"/>
</dbReference>
<dbReference type="CDD" id="cd02440">
    <property type="entry name" value="AdoMet_MTases"/>
    <property type="match status" value="1"/>
</dbReference>
<organism evidence="15 16">
    <name type="scientific">Mycobacterium asiaticum</name>
    <dbReference type="NCBI Taxonomy" id="1790"/>
    <lineage>
        <taxon>Bacteria</taxon>
        <taxon>Bacillati</taxon>
        <taxon>Actinomycetota</taxon>
        <taxon>Actinomycetes</taxon>
        <taxon>Mycobacteriales</taxon>
        <taxon>Mycobacteriaceae</taxon>
        <taxon>Mycobacterium</taxon>
    </lineage>
</organism>
<dbReference type="InterPro" id="IPR009006">
    <property type="entry name" value="Ala_racemase/Decarboxylase_C"/>
</dbReference>
<dbReference type="EMBL" id="LZLS01000037">
    <property type="protein sequence ID" value="OBK30155.1"/>
    <property type="molecule type" value="Genomic_DNA"/>
</dbReference>
<dbReference type="GO" id="GO:0033387">
    <property type="term" value="P:putrescine biosynthetic process from arginine, via ornithine"/>
    <property type="evidence" value="ECO:0007669"/>
    <property type="project" value="TreeGrafter"/>
</dbReference>
<keyword evidence="4 11" id="KW-0808">Transferase</keyword>
<evidence type="ECO:0000256" key="9">
    <source>
        <dbReference type="ARBA" id="ARBA00034115"/>
    </source>
</evidence>
<comment type="catalytic activity">
    <reaction evidence="10">
        <text>L-ornithine + H(+) = putrescine + CO2</text>
        <dbReference type="Rhea" id="RHEA:22964"/>
        <dbReference type="ChEBI" id="CHEBI:15378"/>
        <dbReference type="ChEBI" id="CHEBI:16526"/>
        <dbReference type="ChEBI" id="CHEBI:46911"/>
        <dbReference type="ChEBI" id="CHEBI:326268"/>
        <dbReference type="EC" id="4.1.1.17"/>
    </reaction>
</comment>
<dbReference type="EC" id="2.5.1.16" evidence="11"/>
<dbReference type="Gene3D" id="3.20.20.10">
    <property type="entry name" value="Alanine racemase"/>
    <property type="match status" value="1"/>
</dbReference>
<feature type="binding site" evidence="11">
    <location>
        <position position="391"/>
    </location>
    <ligand>
        <name>S-methyl-5'-thioadenosine</name>
        <dbReference type="ChEBI" id="CHEBI:17509"/>
    </ligand>
</feature>
<comment type="catalytic activity">
    <reaction evidence="11">
        <text>S-adenosyl 3-(methylsulfanyl)propylamine + putrescine = S-methyl-5'-thioadenosine + spermidine + H(+)</text>
        <dbReference type="Rhea" id="RHEA:12721"/>
        <dbReference type="ChEBI" id="CHEBI:15378"/>
        <dbReference type="ChEBI" id="CHEBI:17509"/>
        <dbReference type="ChEBI" id="CHEBI:57443"/>
        <dbReference type="ChEBI" id="CHEBI:57834"/>
        <dbReference type="ChEBI" id="CHEBI:326268"/>
        <dbReference type="EC" id="2.5.1.16"/>
    </reaction>
</comment>
<evidence type="ECO:0000256" key="3">
    <source>
        <dbReference type="ARBA" id="ARBA00008872"/>
    </source>
</evidence>
<dbReference type="SUPFAM" id="SSF51419">
    <property type="entry name" value="PLP-binding barrel"/>
    <property type="match status" value="1"/>
</dbReference>
<evidence type="ECO:0000256" key="11">
    <source>
        <dbReference type="HAMAP-Rule" id="MF_00198"/>
    </source>
</evidence>
<comment type="similarity">
    <text evidence="3">Belongs to the Orn/Lys/Arg decarboxylase class-II family.</text>
</comment>
<dbReference type="RefSeq" id="WP_065142796.1">
    <property type="nucleotide sequence ID" value="NZ_LZLS01000037.1"/>
</dbReference>
<evidence type="ECO:0000256" key="4">
    <source>
        <dbReference type="ARBA" id="ARBA00022679"/>
    </source>
</evidence>
<comment type="similarity">
    <text evidence="2 11">Belongs to the spermidine/spermine synthase family.</text>
</comment>
<dbReference type="UniPathway" id="UPA00248">
    <property type="reaction ID" value="UER00314"/>
</dbReference>
<evidence type="ECO:0000256" key="8">
    <source>
        <dbReference type="ARBA" id="ARBA00023239"/>
    </source>
</evidence>
<evidence type="ECO:0000259" key="14">
    <source>
        <dbReference type="PROSITE" id="PS51006"/>
    </source>
</evidence>
<dbReference type="HAMAP" id="MF_00198">
    <property type="entry name" value="Spermidine_synth"/>
    <property type="match status" value="1"/>
</dbReference>
<comment type="caution">
    <text evidence="15">The sequence shown here is derived from an EMBL/GenBank/DDBJ whole genome shotgun (WGS) entry which is preliminary data.</text>
</comment>
<dbReference type="GO" id="GO:0008295">
    <property type="term" value="P:spermidine biosynthetic process"/>
    <property type="evidence" value="ECO:0007669"/>
    <property type="project" value="UniProtKB-UniRule"/>
</dbReference>
<evidence type="ECO:0000256" key="7">
    <source>
        <dbReference type="ARBA" id="ARBA00023115"/>
    </source>
</evidence>
<dbReference type="PROSITE" id="PS51006">
    <property type="entry name" value="PABS_2"/>
    <property type="match status" value="1"/>
</dbReference>
<proteinExistence type="inferred from homology"/>
<dbReference type="InterPro" id="IPR002433">
    <property type="entry name" value="Orn_de-COase"/>
</dbReference>
<keyword evidence="7 11" id="KW-0620">Polyamine biosynthesis</keyword>
<dbReference type="Pfam" id="PF01564">
    <property type="entry name" value="Spermine_synth"/>
    <property type="match status" value="1"/>
</dbReference>
<evidence type="ECO:0000256" key="13">
    <source>
        <dbReference type="PROSITE-ProRule" id="PRU00354"/>
    </source>
</evidence>
<dbReference type="Pfam" id="PF02784">
    <property type="entry name" value="Orn_Arg_deC_N"/>
    <property type="match status" value="1"/>
</dbReference>
<feature type="binding site" evidence="11">
    <location>
        <position position="464"/>
    </location>
    <ligand>
        <name>S-methyl-5'-thioadenosine</name>
        <dbReference type="ChEBI" id="CHEBI:17509"/>
    </ligand>
</feature>
<dbReference type="CDD" id="cd00622">
    <property type="entry name" value="PLPDE_III_ODC"/>
    <property type="match status" value="1"/>
</dbReference>
<dbReference type="Gene3D" id="2.40.37.10">
    <property type="entry name" value="Lyase, Ornithine Decarboxylase, Chain A, domain 1"/>
    <property type="match status" value="1"/>
</dbReference>
<evidence type="ECO:0000256" key="1">
    <source>
        <dbReference type="ARBA" id="ARBA00001933"/>
    </source>
</evidence>
<dbReference type="PANTHER" id="PTHR11482">
    <property type="entry name" value="ARGININE/DIAMINOPIMELATE/ORNITHINE DECARBOXYLASE"/>
    <property type="match status" value="1"/>
</dbReference>
<dbReference type="InterPro" id="IPR022653">
    <property type="entry name" value="De-COase2_pyr-phos_BS"/>
</dbReference>
<dbReference type="FunFam" id="3.20.20.10:FF:000008">
    <property type="entry name" value="Ornithine decarboxylase"/>
    <property type="match status" value="1"/>
</dbReference>
<gene>
    <name evidence="11" type="primary">speE</name>
    <name evidence="15" type="ORF">A5634_16730</name>
</gene>
<dbReference type="Proteomes" id="UP000093928">
    <property type="component" value="Unassembled WGS sequence"/>
</dbReference>
<evidence type="ECO:0000313" key="16">
    <source>
        <dbReference type="Proteomes" id="UP000093928"/>
    </source>
</evidence>
<keyword evidence="5" id="KW-0210">Decarboxylase</keyword>
<feature type="domain" description="PABS" evidence="14">
    <location>
        <begin position="352"/>
        <end position="609"/>
    </location>
</feature>
<comment type="function">
    <text evidence="11">Catalyzes the irreversible transfer of a propylamine group from the amino donor S-adenosylmethioninamine (decarboxy-AdoMet) to putrescine (1,4-diaminobutane) to yield spermidine.</text>
</comment>
<dbReference type="InterPro" id="IPR029063">
    <property type="entry name" value="SAM-dependent_MTases_sf"/>
</dbReference>
<comment type="cofactor">
    <cofactor evidence="1 12">
        <name>pyridoxal 5'-phosphate</name>
        <dbReference type="ChEBI" id="CHEBI:597326"/>
    </cofactor>
</comment>
<comment type="subunit">
    <text evidence="11">Homodimer or homotetramer.</text>
</comment>
<dbReference type="AlphaFoldDB" id="A0A1A3P901"/>
<keyword evidence="6 12" id="KW-0663">Pyridoxal phosphate</keyword>
<feature type="binding site" evidence="11">
    <location>
        <position position="421"/>
    </location>
    <ligand>
        <name>spermidine</name>
        <dbReference type="ChEBI" id="CHEBI:57834"/>
    </ligand>
</feature>
<dbReference type="PRINTS" id="PR01179">
    <property type="entry name" value="ODADCRBXLASE"/>
</dbReference>
<feature type="binding site" evidence="11">
    <location>
        <begin position="502"/>
        <end position="503"/>
    </location>
    <ligand>
        <name>S-methyl-5'-thioadenosine</name>
        <dbReference type="ChEBI" id="CHEBI:17509"/>
    </ligand>
</feature>
<keyword evidence="8" id="KW-0456">Lyase</keyword>
<dbReference type="InterPro" id="IPR022644">
    <property type="entry name" value="De-COase2_N"/>
</dbReference>
<dbReference type="SUPFAM" id="SSF53335">
    <property type="entry name" value="S-adenosyl-L-methionine-dependent methyltransferases"/>
    <property type="match status" value="1"/>
</dbReference>
<evidence type="ECO:0000256" key="5">
    <source>
        <dbReference type="ARBA" id="ARBA00022793"/>
    </source>
</evidence>
<dbReference type="PRINTS" id="PR01182">
    <property type="entry name" value="ORNDCRBXLASE"/>
</dbReference>